<evidence type="ECO:0000313" key="6">
    <source>
        <dbReference type="Proteomes" id="UP001610563"/>
    </source>
</evidence>
<accession>A0ABR4G443</accession>
<dbReference type="PROSITE" id="PS01066">
    <property type="entry name" value="UPP_SYNTHASE"/>
    <property type="match status" value="1"/>
</dbReference>
<evidence type="ECO:0000256" key="2">
    <source>
        <dbReference type="ARBA" id="ARBA00022679"/>
    </source>
</evidence>
<evidence type="ECO:0000256" key="4">
    <source>
        <dbReference type="SAM" id="MobiDB-lite"/>
    </source>
</evidence>
<name>A0ABR4G443_9EURO</name>
<feature type="transmembrane region" description="Helical" evidence="3">
    <location>
        <begin position="317"/>
        <end position="337"/>
    </location>
</feature>
<comment type="similarity">
    <text evidence="1 3">Belongs to the UPP synthase family.</text>
</comment>
<dbReference type="Gene3D" id="3.40.1180.10">
    <property type="entry name" value="Decaprenyl diphosphate synthase-like"/>
    <property type="match status" value="1"/>
</dbReference>
<dbReference type="SUPFAM" id="SSF64005">
    <property type="entry name" value="Undecaprenyl diphosphate synthase"/>
    <property type="match status" value="1"/>
</dbReference>
<dbReference type="EMBL" id="JBFTWV010000058">
    <property type="protein sequence ID" value="KAL2793410.1"/>
    <property type="molecule type" value="Genomic_DNA"/>
</dbReference>
<dbReference type="NCBIfam" id="TIGR00055">
    <property type="entry name" value="uppS"/>
    <property type="match status" value="1"/>
</dbReference>
<keyword evidence="3" id="KW-1133">Transmembrane helix</keyword>
<dbReference type="PANTHER" id="PTHR10291:SF43">
    <property type="entry name" value="DEHYDRODOLICHYL DIPHOSPHATE SYNTHASE COMPLEX SUBUNIT DHDDS"/>
    <property type="match status" value="1"/>
</dbReference>
<dbReference type="HAMAP" id="MF_01139">
    <property type="entry name" value="ISPT"/>
    <property type="match status" value="1"/>
</dbReference>
<dbReference type="Pfam" id="PF01255">
    <property type="entry name" value="Prenyltransf"/>
    <property type="match status" value="1"/>
</dbReference>
<dbReference type="InterPro" id="IPR036424">
    <property type="entry name" value="UPP_synth-like_sf"/>
</dbReference>
<keyword evidence="6" id="KW-1185">Reference proteome</keyword>
<organism evidence="5 6">
    <name type="scientific">Aspergillus keveii</name>
    <dbReference type="NCBI Taxonomy" id="714993"/>
    <lineage>
        <taxon>Eukaryota</taxon>
        <taxon>Fungi</taxon>
        <taxon>Dikarya</taxon>
        <taxon>Ascomycota</taxon>
        <taxon>Pezizomycotina</taxon>
        <taxon>Eurotiomycetes</taxon>
        <taxon>Eurotiomycetidae</taxon>
        <taxon>Eurotiales</taxon>
        <taxon>Aspergillaceae</taxon>
        <taxon>Aspergillus</taxon>
        <taxon>Aspergillus subgen. Nidulantes</taxon>
    </lineage>
</organism>
<dbReference type="InterPro" id="IPR001441">
    <property type="entry name" value="UPP_synth-like"/>
</dbReference>
<keyword evidence="3" id="KW-0812">Transmembrane</keyword>
<protein>
    <recommendedName>
        <fullName evidence="3">Alkyl transferase</fullName>
        <ecNumber evidence="3">2.5.1.-</ecNumber>
    </recommendedName>
</protein>
<dbReference type="InterPro" id="IPR018520">
    <property type="entry name" value="UPP_synth-like_CS"/>
</dbReference>
<dbReference type="EC" id="2.5.1.-" evidence="3"/>
<reference evidence="5 6" key="1">
    <citation type="submission" date="2024-07" db="EMBL/GenBank/DDBJ databases">
        <title>Section-level genome sequencing and comparative genomics of Aspergillus sections Usti and Cavernicolus.</title>
        <authorList>
            <consortium name="Lawrence Berkeley National Laboratory"/>
            <person name="Nybo J.L."/>
            <person name="Vesth T.C."/>
            <person name="Theobald S."/>
            <person name="Frisvad J.C."/>
            <person name="Larsen T.O."/>
            <person name="Kjaerboelling I."/>
            <person name="Rothschild-Mancinelli K."/>
            <person name="Lyhne E.K."/>
            <person name="Kogle M.E."/>
            <person name="Barry K."/>
            <person name="Clum A."/>
            <person name="Na H."/>
            <person name="Ledsgaard L."/>
            <person name="Lin J."/>
            <person name="Lipzen A."/>
            <person name="Kuo A."/>
            <person name="Riley R."/>
            <person name="Mondo S."/>
            <person name="Labutti K."/>
            <person name="Haridas S."/>
            <person name="Pangalinan J."/>
            <person name="Salamov A.A."/>
            <person name="Simmons B.A."/>
            <person name="Magnuson J.K."/>
            <person name="Chen J."/>
            <person name="Drula E."/>
            <person name="Henrissat B."/>
            <person name="Wiebenga A."/>
            <person name="Lubbers R.J."/>
            <person name="Gomes A.C."/>
            <person name="Makela M.R."/>
            <person name="Stajich J."/>
            <person name="Grigoriev I.V."/>
            <person name="Mortensen U.H."/>
            <person name="De Vries R.P."/>
            <person name="Baker S.E."/>
            <person name="Andersen M.R."/>
        </authorList>
    </citation>
    <scope>NUCLEOTIDE SEQUENCE [LARGE SCALE GENOMIC DNA]</scope>
    <source>
        <strain evidence="5 6">CBS 209.92</strain>
    </source>
</reference>
<dbReference type="PANTHER" id="PTHR10291">
    <property type="entry name" value="DEHYDRODOLICHYL DIPHOSPHATE SYNTHASE FAMILY MEMBER"/>
    <property type="match status" value="1"/>
</dbReference>
<proteinExistence type="inferred from homology"/>
<evidence type="ECO:0000256" key="3">
    <source>
        <dbReference type="RuleBase" id="RU363018"/>
    </source>
</evidence>
<keyword evidence="3" id="KW-0472">Membrane</keyword>
<gene>
    <name evidence="5" type="ORF">BJX66DRAFT_338872</name>
</gene>
<keyword evidence="2 3" id="KW-0808">Transferase</keyword>
<dbReference type="Proteomes" id="UP001610563">
    <property type="component" value="Unassembled WGS sequence"/>
</dbReference>
<sequence>MSFSLSRQQTPASRLKDRVQRHLQFFLLDVLRTGPIPQHVAFIMDGNRRYARSKNISTVEGYILGGVVFTQIVNTCFLYGIKAVTVYAFSIENFKRPKAEVDALMGLAVHNMSTIIEQISQQGHGTKVQILGRLDLFSESVQQSVGRLVERTSHHTETIVNFCVGYTAREEITTAMRRTVADCTLASTDTSSSNSSSSSSSSSSTASTSSDSISVNSLSENMYTAGCPPLDMIIRTSGERRLSDFLLWQSIHDNSEFVVVRCFWPEFGFLQLFWVMIGWQRRQSRIGKRDYHSSSKGGGPLCSDGETLQSLLVGRTGIWRIALLLLIMCLILGLLMLNKSI</sequence>
<evidence type="ECO:0000313" key="5">
    <source>
        <dbReference type="EMBL" id="KAL2793410.1"/>
    </source>
</evidence>
<evidence type="ECO:0000256" key="1">
    <source>
        <dbReference type="ARBA" id="ARBA00005432"/>
    </source>
</evidence>
<dbReference type="CDD" id="cd00475">
    <property type="entry name" value="Cis_IPPS"/>
    <property type="match status" value="1"/>
</dbReference>
<feature type="region of interest" description="Disordered" evidence="4">
    <location>
        <begin position="187"/>
        <end position="211"/>
    </location>
</feature>
<comment type="caution">
    <text evidence="5">The sequence shown here is derived from an EMBL/GenBank/DDBJ whole genome shotgun (WGS) entry which is preliminary data.</text>
</comment>